<dbReference type="PROSITE" id="PS50949">
    <property type="entry name" value="HTH_GNTR"/>
    <property type="match status" value="1"/>
</dbReference>
<dbReference type="SUPFAM" id="SSF46785">
    <property type="entry name" value="Winged helix' DNA-binding domain"/>
    <property type="match status" value="1"/>
</dbReference>
<dbReference type="CDD" id="cd07377">
    <property type="entry name" value="WHTH_GntR"/>
    <property type="match status" value="1"/>
</dbReference>
<dbReference type="Gene3D" id="1.10.10.10">
    <property type="entry name" value="Winged helix-like DNA-binding domain superfamily/Winged helix DNA-binding domain"/>
    <property type="match status" value="1"/>
</dbReference>
<dbReference type="RefSeq" id="WP_378261210.1">
    <property type="nucleotide sequence ID" value="NZ_JBHUKR010000004.1"/>
</dbReference>
<evidence type="ECO:0000313" key="7">
    <source>
        <dbReference type="Proteomes" id="UP001597417"/>
    </source>
</evidence>
<protein>
    <submittedName>
        <fullName evidence="6">Winged helix-turn-helix domain-containing protein</fullName>
    </submittedName>
</protein>
<dbReference type="InterPro" id="IPR050679">
    <property type="entry name" value="Bact_HTH_transcr_reg"/>
</dbReference>
<proteinExistence type="predicted"/>
<dbReference type="EMBL" id="JBHUKR010000004">
    <property type="protein sequence ID" value="MFD2415426.1"/>
    <property type="molecule type" value="Genomic_DNA"/>
</dbReference>
<evidence type="ECO:0000313" key="6">
    <source>
        <dbReference type="EMBL" id="MFD2415426.1"/>
    </source>
</evidence>
<keyword evidence="2" id="KW-0238">DNA-binding</keyword>
<reference evidence="7" key="1">
    <citation type="journal article" date="2019" name="Int. J. Syst. Evol. Microbiol.">
        <title>The Global Catalogue of Microorganisms (GCM) 10K type strain sequencing project: providing services to taxonomists for standard genome sequencing and annotation.</title>
        <authorList>
            <consortium name="The Broad Institute Genomics Platform"/>
            <consortium name="The Broad Institute Genome Sequencing Center for Infectious Disease"/>
            <person name="Wu L."/>
            <person name="Ma J."/>
        </authorList>
    </citation>
    <scope>NUCLEOTIDE SEQUENCE [LARGE SCALE GENOMIC DNA]</scope>
    <source>
        <strain evidence="7">CGMCC 4.7645</strain>
    </source>
</reference>
<evidence type="ECO:0000256" key="1">
    <source>
        <dbReference type="ARBA" id="ARBA00023015"/>
    </source>
</evidence>
<feature type="region of interest" description="Disordered" evidence="4">
    <location>
        <begin position="87"/>
        <end position="125"/>
    </location>
</feature>
<dbReference type="Proteomes" id="UP001597417">
    <property type="component" value="Unassembled WGS sequence"/>
</dbReference>
<gene>
    <name evidence="6" type="ORF">ACFSXZ_03690</name>
</gene>
<dbReference type="InterPro" id="IPR036390">
    <property type="entry name" value="WH_DNA-bd_sf"/>
</dbReference>
<feature type="domain" description="HTH gntR-type" evidence="5">
    <location>
        <begin position="140"/>
        <end position="208"/>
    </location>
</feature>
<organism evidence="6 7">
    <name type="scientific">Amycolatopsis pigmentata</name>
    <dbReference type="NCBI Taxonomy" id="450801"/>
    <lineage>
        <taxon>Bacteria</taxon>
        <taxon>Bacillati</taxon>
        <taxon>Actinomycetota</taxon>
        <taxon>Actinomycetes</taxon>
        <taxon>Pseudonocardiales</taxon>
        <taxon>Pseudonocardiaceae</taxon>
        <taxon>Amycolatopsis</taxon>
    </lineage>
</organism>
<evidence type="ECO:0000256" key="3">
    <source>
        <dbReference type="ARBA" id="ARBA00023163"/>
    </source>
</evidence>
<keyword evidence="7" id="KW-1185">Reference proteome</keyword>
<dbReference type="SMART" id="SM00345">
    <property type="entry name" value="HTH_GNTR"/>
    <property type="match status" value="1"/>
</dbReference>
<accession>A0ABW5FKG9</accession>
<comment type="caution">
    <text evidence="6">The sequence shown here is derived from an EMBL/GenBank/DDBJ whole genome shotgun (WGS) entry which is preliminary data.</text>
</comment>
<name>A0ABW5FKG9_9PSEU</name>
<evidence type="ECO:0000256" key="4">
    <source>
        <dbReference type="SAM" id="MobiDB-lite"/>
    </source>
</evidence>
<dbReference type="InterPro" id="IPR036388">
    <property type="entry name" value="WH-like_DNA-bd_sf"/>
</dbReference>
<dbReference type="PANTHER" id="PTHR44846:SF1">
    <property type="entry name" value="MANNOSYL-D-GLYCERATE TRANSPORT_METABOLISM SYSTEM REPRESSOR MNGR-RELATED"/>
    <property type="match status" value="1"/>
</dbReference>
<dbReference type="PANTHER" id="PTHR44846">
    <property type="entry name" value="MANNOSYL-D-GLYCERATE TRANSPORT/METABOLISM SYSTEM REPRESSOR MNGR-RELATED"/>
    <property type="match status" value="1"/>
</dbReference>
<evidence type="ECO:0000259" key="5">
    <source>
        <dbReference type="PROSITE" id="PS50949"/>
    </source>
</evidence>
<dbReference type="Pfam" id="PF00392">
    <property type="entry name" value="GntR"/>
    <property type="match status" value="1"/>
</dbReference>
<dbReference type="InterPro" id="IPR000524">
    <property type="entry name" value="Tscrpt_reg_HTH_GntR"/>
</dbReference>
<keyword evidence="1" id="KW-0805">Transcription regulation</keyword>
<evidence type="ECO:0000256" key="2">
    <source>
        <dbReference type="ARBA" id="ARBA00023125"/>
    </source>
</evidence>
<sequence length="208" mass="23357">MTTLVMARPRQGTVGERERMVHLFEVDHHEITNGHLAALCSKRFNLAELEFLNEVTGMPCEVCLSRAPRPTHYRELFELESNTVLNRIDDCEPPRNASTHDDGSSPGEPNPGVAPDTDSIADETRGWNSREFDLNGNPLRYRYEMLADHLARMIIGGEIPPNKRLPAEPRLANEYGVSLGTARRAIEELRLRGLVCTLRSKGTFVLPV</sequence>
<keyword evidence="3" id="KW-0804">Transcription</keyword>
<feature type="compositionally biased region" description="Basic and acidic residues" evidence="4">
    <location>
        <begin position="87"/>
        <end position="103"/>
    </location>
</feature>